<dbReference type="EMBL" id="CACRUX010000047">
    <property type="protein sequence ID" value="VYU07476.1"/>
    <property type="molecule type" value="Genomic_DNA"/>
</dbReference>
<name>A0A6N3BRR1_9FIRM</name>
<proteinExistence type="predicted"/>
<protein>
    <recommendedName>
        <fullName evidence="2">DUF2634 domain-containing protein</fullName>
    </recommendedName>
</protein>
<gene>
    <name evidence="1" type="ORF">VRLFYP33_01179</name>
</gene>
<organism evidence="1">
    <name type="scientific">Veillonella ratti</name>
    <dbReference type="NCBI Taxonomy" id="103892"/>
    <lineage>
        <taxon>Bacteria</taxon>
        <taxon>Bacillati</taxon>
        <taxon>Bacillota</taxon>
        <taxon>Negativicutes</taxon>
        <taxon>Veillonellales</taxon>
        <taxon>Veillonellaceae</taxon>
        <taxon>Veillonella</taxon>
    </lineage>
</organism>
<accession>A0A6N3BRR1</accession>
<dbReference type="AlphaFoldDB" id="A0A6N3BRR1"/>
<reference evidence="1" key="1">
    <citation type="submission" date="2019-11" db="EMBL/GenBank/DDBJ databases">
        <authorList>
            <person name="Feng L."/>
        </authorList>
    </citation>
    <scope>NUCLEOTIDE SEQUENCE</scope>
    <source>
        <strain evidence="1">VrattiLFYP33</strain>
    </source>
</reference>
<evidence type="ECO:0008006" key="2">
    <source>
        <dbReference type="Google" id="ProtNLM"/>
    </source>
</evidence>
<dbReference type="RefSeq" id="WP_156704728.1">
    <property type="nucleotide sequence ID" value="NZ_CACRUX010000047.1"/>
</dbReference>
<dbReference type="InterPro" id="IPR020288">
    <property type="entry name" value="Sheath_initiator"/>
</dbReference>
<sequence length="119" mass="13702">MRYRKLDASGDYTFGSGSSCFITDHDAVVQAIVTRLKLWKYEWWEDLEEGIPMRDLLGSRDLDLAEREIKDRVLGTIHVNSLLFFELLHNPDTRELKVSFIVDTNFGPVNVEEVDVNGL</sequence>
<evidence type="ECO:0000313" key="1">
    <source>
        <dbReference type="EMBL" id="VYU07476.1"/>
    </source>
</evidence>
<dbReference type="Pfam" id="PF10934">
    <property type="entry name" value="Sheath_initiator"/>
    <property type="match status" value="1"/>
</dbReference>